<organism evidence="1 2">
    <name type="scientific">Nitrosomonas cryotolerans ATCC 49181</name>
    <dbReference type="NCBI Taxonomy" id="1131553"/>
    <lineage>
        <taxon>Bacteria</taxon>
        <taxon>Pseudomonadati</taxon>
        <taxon>Pseudomonadota</taxon>
        <taxon>Betaproteobacteria</taxon>
        <taxon>Nitrosomonadales</taxon>
        <taxon>Nitrosomonadaceae</taxon>
        <taxon>Nitrosomonas</taxon>
    </lineage>
</organism>
<dbReference type="Proteomes" id="UP000185062">
    <property type="component" value="Unassembled WGS sequence"/>
</dbReference>
<evidence type="ECO:0000313" key="1">
    <source>
        <dbReference type="EMBL" id="SIO10290.1"/>
    </source>
</evidence>
<gene>
    <name evidence="1" type="ORF">SAMN02743940_0837</name>
</gene>
<proteinExistence type="predicted"/>
<dbReference type="STRING" id="44575.SAMN05216419_100244"/>
<dbReference type="RefSeq" id="WP_245812886.1">
    <property type="nucleotide sequence ID" value="NZ_FSRO01000001.1"/>
</dbReference>
<sequence length="105" mass="12217">MIWFILIITLINLTANVYAQLQRNFPTDSKLGRLTTYAFPEVRINDQSMYLSVGSQIRDKNNLIILPATLNETGFIRYQLDIMGHVHRIWFLTADETSQAKKEEK</sequence>
<dbReference type="EMBL" id="FSRO01000001">
    <property type="protein sequence ID" value="SIO10290.1"/>
    <property type="molecule type" value="Genomic_DNA"/>
</dbReference>
<name>A0A1N6GRW4_9PROT</name>
<evidence type="ECO:0000313" key="2">
    <source>
        <dbReference type="Proteomes" id="UP000185062"/>
    </source>
</evidence>
<reference evidence="1 2" key="1">
    <citation type="submission" date="2016-12" db="EMBL/GenBank/DDBJ databases">
        <authorList>
            <person name="Song W.-J."/>
            <person name="Kurnit D.M."/>
        </authorList>
    </citation>
    <scope>NUCLEOTIDE SEQUENCE [LARGE SCALE GENOMIC DNA]</scope>
    <source>
        <strain evidence="1 2">ATCC 49181</strain>
    </source>
</reference>
<keyword evidence="2" id="KW-1185">Reference proteome</keyword>
<dbReference type="eggNOG" id="ENOG5033BRS">
    <property type="taxonomic scope" value="Bacteria"/>
</dbReference>
<dbReference type="AlphaFoldDB" id="A0A1N6GRW4"/>
<accession>A0A1N6GRW4</accession>
<protein>
    <submittedName>
        <fullName evidence="1">Uncharacterized protein</fullName>
    </submittedName>
</protein>